<keyword evidence="8 12" id="KW-0378">Hydrolase</keyword>
<evidence type="ECO:0000256" key="7">
    <source>
        <dbReference type="ARBA" id="ARBA00022692"/>
    </source>
</evidence>
<keyword evidence="5" id="KW-1003">Cell membrane</keyword>
<dbReference type="NCBIfam" id="TIGR02227">
    <property type="entry name" value="sigpep_I_bact"/>
    <property type="match status" value="1"/>
</dbReference>
<dbReference type="PROSITE" id="PS00761">
    <property type="entry name" value="SPASE_I_3"/>
    <property type="match status" value="1"/>
</dbReference>
<evidence type="ECO:0000256" key="12">
    <source>
        <dbReference type="RuleBase" id="RU362042"/>
    </source>
</evidence>
<dbReference type="GO" id="GO:0005886">
    <property type="term" value="C:plasma membrane"/>
    <property type="evidence" value="ECO:0007669"/>
    <property type="project" value="UniProtKB-SubCell"/>
</dbReference>
<evidence type="ECO:0000256" key="8">
    <source>
        <dbReference type="ARBA" id="ARBA00022801"/>
    </source>
</evidence>
<evidence type="ECO:0000256" key="11">
    <source>
        <dbReference type="PIRSR" id="PIRSR600223-1"/>
    </source>
</evidence>
<comment type="catalytic activity">
    <reaction evidence="1 12">
        <text>Cleavage of hydrophobic, N-terminal signal or leader sequences from secreted and periplasmic proteins.</text>
        <dbReference type="EC" id="3.4.21.89"/>
    </reaction>
</comment>
<evidence type="ECO:0000256" key="3">
    <source>
        <dbReference type="ARBA" id="ARBA00004401"/>
    </source>
</evidence>
<gene>
    <name evidence="14" type="primary">lepB</name>
    <name evidence="14" type="ORF">ERX40_08000</name>
</gene>
<dbReference type="InterPro" id="IPR036286">
    <property type="entry name" value="LexA/Signal_pep-like_sf"/>
</dbReference>
<evidence type="ECO:0000256" key="9">
    <source>
        <dbReference type="ARBA" id="ARBA00022989"/>
    </source>
</evidence>
<keyword evidence="10 12" id="KW-0472">Membrane</keyword>
<dbReference type="OrthoDB" id="9802919at2"/>
<dbReference type="Gene3D" id="2.10.109.10">
    <property type="entry name" value="Umud Fragment, subunit A"/>
    <property type="match status" value="1"/>
</dbReference>
<dbReference type="GO" id="GO:0004252">
    <property type="term" value="F:serine-type endopeptidase activity"/>
    <property type="evidence" value="ECO:0007669"/>
    <property type="project" value="InterPro"/>
</dbReference>
<evidence type="ECO:0000313" key="15">
    <source>
        <dbReference type="Proteomes" id="UP000295280"/>
    </source>
</evidence>
<evidence type="ECO:0000313" key="14">
    <source>
        <dbReference type="EMBL" id="TDM02488.1"/>
    </source>
</evidence>
<dbReference type="FunFam" id="2.10.109.10:FF:000008">
    <property type="entry name" value="Signal peptidase I"/>
    <property type="match status" value="1"/>
</dbReference>
<evidence type="ECO:0000256" key="5">
    <source>
        <dbReference type="ARBA" id="ARBA00022475"/>
    </source>
</evidence>
<dbReference type="GO" id="GO:0009003">
    <property type="term" value="F:signal peptidase activity"/>
    <property type="evidence" value="ECO:0007669"/>
    <property type="project" value="UniProtKB-EC"/>
</dbReference>
<feature type="domain" description="Peptidase S26" evidence="13">
    <location>
        <begin position="6"/>
        <end position="174"/>
    </location>
</feature>
<reference evidence="14 15" key="1">
    <citation type="submission" date="2019-01" db="EMBL/GenBank/DDBJ databases">
        <title>Draft genome sequences of the type strains of six Macrococcus species.</title>
        <authorList>
            <person name="Mazhar S."/>
            <person name="Altermann E."/>
            <person name="Hill C."/>
            <person name="Mcauliffe O."/>
        </authorList>
    </citation>
    <scope>NUCLEOTIDE SEQUENCE [LARGE SCALE GENOMIC DNA]</scope>
    <source>
        <strain evidence="14 15">ATCC 51828</strain>
    </source>
</reference>
<accession>A0A9Q8CL87</accession>
<dbReference type="InterPro" id="IPR019533">
    <property type="entry name" value="Peptidase_S26"/>
</dbReference>
<evidence type="ECO:0000256" key="6">
    <source>
        <dbReference type="ARBA" id="ARBA00022670"/>
    </source>
</evidence>
<dbReference type="PRINTS" id="PR00727">
    <property type="entry name" value="LEADERPTASE"/>
</dbReference>
<dbReference type="Pfam" id="PF10502">
    <property type="entry name" value="Peptidase_S26"/>
    <property type="match status" value="1"/>
</dbReference>
<proteinExistence type="inferred from homology"/>
<dbReference type="RefSeq" id="WP_133417970.1">
    <property type="nucleotide sequence ID" value="NZ_SCWD01000002.1"/>
</dbReference>
<evidence type="ECO:0000256" key="2">
    <source>
        <dbReference type="ARBA" id="ARBA00002312"/>
    </source>
</evidence>
<dbReference type="SUPFAM" id="SSF51306">
    <property type="entry name" value="LexA/Signal peptidase"/>
    <property type="match status" value="1"/>
</dbReference>
<comment type="subcellular location">
    <subcellularLocation>
        <location evidence="3">Cell membrane</location>
        <topology evidence="3">Single-pass type II membrane protein</topology>
    </subcellularLocation>
    <subcellularLocation>
        <location evidence="12">Membrane</location>
        <topology evidence="12">Single-pass type II membrane protein</topology>
    </subcellularLocation>
</comment>
<dbReference type="PANTHER" id="PTHR43390">
    <property type="entry name" value="SIGNAL PEPTIDASE I"/>
    <property type="match status" value="1"/>
</dbReference>
<dbReference type="PANTHER" id="PTHR43390:SF1">
    <property type="entry name" value="CHLOROPLAST PROCESSING PEPTIDASE"/>
    <property type="match status" value="1"/>
</dbReference>
<dbReference type="EMBL" id="SCWD01000002">
    <property type="protein sequence ID" value="TDM02488.1"/>
    <property type="molecule type" value="Genomic_DNA"/>
</dbReference>
<comment type="function">
    <text evidence="2">Essential for cell viability.</text>
</comment>
<dbReference type="EC" id="3.4.21.89" evidence="12"/>
<keyword evidence="7 12" id="KW-0812">Transmembrane</keyword>
<feature type="active site" evidence="11">
    <location>
        <position position="36"/>
    </location>
</feature>
<feature type="transmembrane region" description="Helical" evidence="12">
    <location>
        <begin position="7"/>
        <end position="27"/>
    </location>
</feature>
<evidence type="ECO:0000256" key="4">
    <source>
        <dbReference type="ARBA" id="ARBA00009370"/>
    </source>
</evidence>
<evidence type="ECO:0000259" key="13">
    <source>
        <dbReference type="Pfam" id="PF10502"/>
    </source>
</evidence>
<dbReference type="Proteomes" id="UP000295280">
    <property type="component" value="Unassembled WGS sequence"/>
</dbReference>
<dbReference type="GO" id="GO:0006465">
    <property type="term" value="P:signal peptide processing"/>
    <property type="evidence" value="ECO:0007669"/>
    <property type="project" value="InterPro"/>
</dbReference>
<keyword evidence="15" id="KW-1185">Reference proteome</keyword>
<dbReference type="CDD" id="cd06530">
    <property type="entry name" value="S26_SPase_I"/>
    <property type="match status" value="1"/>
</dbReference>
<comment type="similarity">
    <text evidence="4 12">Belongs to the peptidase S26 family.</text>
</comment>
<organism evidence="14 15">
    <name type="scientific">Macrococcus carouselicus</name>
    <dbReference type="NCBI Taxonomy" id="69969"/>
    <lineage>
        <taxon>Bacteria</taxon>
        <taxon>Bacillati</taxon>
        <taxon>Bacillota</taxon>
        <taxon>Bacilli</taxon>
        <taxon>Bacillales</taxon>
        <taxon>Staphylococcaceae</taxon>
        <taxon>Macrococcus</taxon>
    </lineage>
</organism>
<keyword evidence="9 12" id="KW-1133">Transmembrane helix</keyword>
<evidence type="ECO:0000256" key="10">
    <source>
        <dbReference type="ARBA" id="ARBA00023136"/>
    </source>
</evidence>
<dbReference type="InterPro" id="IPR000223">
    <property type="entry name" value="Pept_S26A_signal_pept_1"/>
</dbReference>
<name>A0A9Q8CL87_9STAP</name>
<dbReference type="InterPro" id="IPR019758">
    <property type="entry name" value="Pept_S26A_signal_pept_1_CS"/>
</dbReference>
<feature type="active site" evidence="11">
    <location>
        <position position="77"/>
    </location>
</feature>
<sequence>MNQEIKEWLLTITISVLAFLIIKTFFFTQYQVSGESMSPTFHNQDRLVVSKIAKTMDTIQRGDVIIFHATKDKDYIKRLIGISGDTVEYRNDELLINGKKVTEHYLDENKRHKKNKYLTENISVKELVHSDGESEIPAGRYLVLGDNRDNSSDSRYELGLIHKKDVVGEVIVRLFPFDHMQYNFYPETFDVINE</sequence>
<dbReference type="AlphaFoldDB" id="A0A9Q8CL87"/>
<evidence type="ECO:0000256" key="1">
    <source>
        <dbReference type="ARBA" id="ARBA00000677"/>
    </source>
</evidence>
<protein>
    <recommendedName>
        <fullName evidence="12">Signal peptidase I</fullName>
        <ecNumber evidence="12">3.4.21.89</ecNumber>
    </recommendedName>
</protein>
<comment type="caution">
    <text evidence="14">The sequence shown here is derived from an EMBL/GenBank/DDBJ whole genome shotgun (WGS) entry which is preliminary data.</text>
</comment>
<keyword evidence="6 12" id="KW-0645">Protease</keyword>